<dbReference type="EMBL" id="BQKK01000006">
    <property type="protein sequence ID" value="GJN43624.1"/>
    <property type="molecule type" value="Genomic_DNA"/>
</dbReference>
<dbReference type="Gene3D" id="3.40.50.300">
    <property type="entry name" value="P-loop containing nucleotide triphosphate hydrolases"/>
    <property type="match status" value="1"/>
</dbReference>
<dbReference type="AlphaFoldDB" id="A0AAV5GAJ0"/>
<protein>
    <submittedName>
        <fullName evidence="5">ABC transporter ATP-binding protein</fullName>
    </submittedName>
</protein>
<proteinExistence type="predicted"/>
<dbReference type="Proteomes" id="UP001054925">
    <property type="component" value="Unassembled WGS sequence"/>
</dbReference>
<dbReference type="PROSITE" id="PS00211">
    <property type="entry name" value="ABC_TRANSPORTER_1"/>
    <property type="match status" value="1"/>
</dbReference>
<keyword evidence="1" id="KW-0813">Transport</keyword>
<evidence type="ECO:0000313" key="5">
    <source>
        <dbReference type="EMBL" id="GJN43624.1"/>
    </source>
</evidence>
<dbReference type="PANTHER" id="PTHR42788">
    <property type="entry name" value="TAURINE IMPORT ATP-BINDING PROTEIN-RELATED"/>
    <property type="match status" value="1"/>
</dbReference>
<dbReference type="InterPro" id="IPR027417">
    <property type="entry name" value="P-loop_NTPase"/>
</dbReference>
<dbReference type="RefSeq" id="WP_236163978.1">
    <property type="nucleotide sequence ID" value="NZ_BQKK01000006.1"/>
</dbReference>
<sequence>MSNTSAISVRNVGVKFQSRDGLENQVLQGVDFDVQPGEFVSIVGQSGSGKTTLLKTISGLQEATEGEVLIKDKPIASQLEGIAMVFQGPVLLPWRNNLNNVLLPLEFRHKRDKASEQRAIELLEMAGLAGQESRYSYELSGGMQQRVAICRALVSNPELLLMDEPFGALDAMTRDTMNFELQKIWMREKCSVLFVTHSISEAVWLGDRVIIVGDRPGHIVADIKIDIPRPRAKSHRYSDEFSNYVTEIESYIGVTASIS</sequence>
<dbReference type="InterPro" id="IPR017871">
    <property type="entry name" value="ABC_transporter-like_CS"/>
</dbReference>
<keyword evidence="2" id="KW-0547">Nucleotide-binding</keyword>
<dbReference type="GO" id="GO:0016887">
    <property type="term" value="F:ATP hydrolysis activity"/>
    <property type="evidence" value="ECO:0007669"/>
    <property type="project" value="InterPro"/>
</dbReference>
<organism evidence="5 6">
    <name type="scientific">Corynebacterium ammoniagenes</name>
    <name type="common">Brevibacterium ammoniagenes</name>
    <dbReference type="NCBI Taxonomy" id="1697"/>
    <lineage>
        <taxon>Bacteria</taxon>
        <taxon>Bacillati</taxon>
        <taxon>Actinomycetota</taxon>
        <taxon>Actinomycetes</taxon>
        <taxon>Mycobacteriales</taxon>
        <taxon>Corynebacteriaceae</taxon>
        <taxon>Corynebacterium</taxon>
    </lineage>
</organism>
<dbReference type="SMART" id="SM00382">
    <property type="entry name" value="AAA"/>
    <property type="match status" value="1"/>
</dbReference>
<gene>
    <name evidence="5" type="ORF">CAT723_21030</name>
</gene>
<name>A0AAV5GAJ0_CORAM</name>
<evidence type="ECO:0000256" key="1">
    <source>
        <dbReference type="ARBA" id="ARBA00022448"/>
    </source>
</evidence>
<keyword evidence="3 5" id="KW-0067">ATP-binding</keyword>
<evidence type="ECO:0000259" key="4">
    <source>
        <dbReference type="PROSITE" id="PS50893"/>
    </source>
</evidence>
<dbReference type="InterPro" id="IPR050166">
    <property type="entry name" value="ABC_transporter_ATP-bind"/>
</dbReference>
<comment type="caution">
    <text evidence="5">The sequence shown here is derived from an EMBL/GenBank/DDBJ whole genome shotgun (WGS) entry which is preliminary data.</text>
</comment>
<accession>A0AAV5GAJ0</accession>
<dbReference type="CDD" id="cd03293">
    <property type="entry name" value="ABC_NrtD_SsuB_transporters"/>
    <property type="match status" value="1"/>
</dbReference>
<dbReference type="Pfam" id="PF00005">
    <property type="entry name" value="ABC_tran"/>
    <property type="match status" value="1"/>
</dbReference>
<evidence type="ECO:0000256" key="2">
    <source>
        <dbReference type="ARBA" id="ARBA00022741"/>
    </source>
</evidence>
<evidence type="ECO:0000313" key="6">
    <source>
        <dbReference type="Proteomes" id="UP001054925"/>
    </source>
</evidence>
<feature type="domain" description="ABC transporter" evidence="4">
    <location>
        <begin position="9"/>
        <end position="239"/>
    </location>
</feature>
<dbReference type="InterPro" id="IPR003593">
    <property type="entry name" value="AAA+_ATPase"/>
</dbReference>
<dbReference type="InterPro" id="IPR003439">
    <property type="entry name" value="ABC_transporter-like_ATP-bd"/>
</dbReference>
<dbReference type="PROSITE" id="PS50893">
    <property type="entry name" value="ABC_TRANSPORTER_2"/>
    <property type="match status" value="1"/>
</dbReference>
<dbReference type="PANTHER" id="PTHR42788:SF13">
    <property type="entry name" value="ALIPHATIC SULFONATES IMPORT ATP-BINDING PROTEIN SSUB"/>
    <property type="match status" value="1"/>
</dbReference>
<reference evidence="5" key="1">
    <citation type="submission" date="2021-12" db="EMBL/GenBank/DDBJ databases">
        <title>Draft genome sequence of Corynebacterium ammoniagenes strain T-723.</title>
        <authorList>
            <person name="Matsuzawa M."/>
            <person name="Hiratani M."/>
            <person name="Abe I."/>
            <person name="Tsuji Y."/>
            <person name="Nakamura J."/>
        </authorList>
    </citation>
    <scope>NUCLEOTIDE SEQUENCE</scope>
    <source>
        <strain evidence="5">T-723</strain>
    </source>
</reference>
<dbReference type="SUPFAM" id="SSF52540">
    <property type="entry name" value="P-loop containing nucleoside triphosphate hydrolases"/>
    <property type="match status" value="1"/>
</dbReference>
<dbReference type="GO" id="GO:0005524">
    <property type="term" value="F:ATP binding"/>
    <property type="evidence" value="ECO:0007669"/>
    <property type="project" value="UniProtKB-KW"/>
</dbReference>
<evidence type="ECO:0000256" key="3">
    <source>
        <dbReference type="ARBA" id="ARBA00022840"/>
    </source>
</evidence>